<comment type="pathway">
    <text evidence="2">One-carbon metabolism; methylamine degradation.</text>
</comment>
<feature type="binding site" description="axial binding residue" evidence="14">
    <location>
        <position position="121"/>
    </location>
    <ligand>
        <name>heme c</name>
        <dbReference type="ChEBI" id="CHEBI:61717"/>
        <label>1</label>
    </ligand>
    <ligandPart>
        <name>Fe</name>
        <dbReference type="ChEBI" id="CHEBI:18248"/>
    </ligandPart>
</feature>
<dbReference type="GO" id="GO:0042597">
    <property type="term" value="C:periplasmic space"/>
    <property type="evidence" value="ECO:0007669"/>
    <property type="project" value="UniProtKB-SubCell"/>
</dbReference>
<dbReference type="PANTHER" id="PTHR30600">
    <property type="entry name" value="CYTOCHROME C PEROXIDASE-RELATED"/>
    <property type="match status" value="1"/>
</dbReference>
<dbReference type="GO" id="GO:0004130">
    <property type="term" value="F:cytochrome-c peroxidase activity"/>
    <property type="evidence" value="ECO:0007669"/>
    <property type="project" value="TreeGrafter"/>
</dbReference>
<evidence type="ECO:0000256" key="2">
    <source>
        <dbReference type="ARBA" id="ARBA00004856"/>
    </source>
</evidence>
<keyword evidence="9" id="KW-0560">Oxidoreductase</keyword>
<evidence type="ECO:0000256" key="3">
    <source>
        <dbReference type="ARBA" id="ARBA00022448"/>
    </source>
</evidence>
<evidence type="ECO:0000256" key="7">
    <source>
        <dbReference type="ARBA" id="ARBA00022764"/>
    </source>
</evidence>
<evidence type="ECO:0000256" key="12">
    <source>
        <dbReference type="ARBA" id="ARBA00073576"/>
    </source>
</evidence>
<dbReference type="GO" id="GO:0046872">
    <property type="term" value="F:metal ion binding"/>
    <property type="evidence" value="ECO:0007669"/>
    <property type="project" value="UniProtKB-KW"/>
</dbReference>
<evidence type="ECO:0000313" key="17">
    <source>
        <dbReference type="Proteomes" id="UP000279089"/>
    </source>
</evidence>
<dbReference type="PANTHER" id="PTHR30600:SF10">
    <property type="entry name" value="BLL6722 PROTEIN"/>
    <property type="match status" value="1"/>
</dbReference>
<dbReference type="PIRSF" id="PIRSF000294">
    <property type="entry name" value="Cytochrome-c_peroxidase"/>
    <property type="match status" value="1"/>
</dbReference>
<name>A0A3N4MW79_9BACT</name>
<feature type="domain" description="Di-haem cytochrome c peroxidase" evidence="15">
    <location>
        <begin position="79"/>
        <end position="226"/>
    </location>
</feature>
<evidence type="ECO:0000256" key="10">
    <source>
        <dbReference type="ARBA" id="ARBA00023004"/>
    </source>
</evidence>
<gene>
    <name evidence="16" type="ORF">EG028_18580</name>
</gene>
<evidence type="ECO:0000256" key="9">
    <source>
        <dbReference type="ARBA" id="ARBA00023002"/>
    </source>
</evidence>
<evidence type="ECO:0000256" key="14">
    <source>
        <dbReference type="PIRSR" id="PIRSR000294-2"/>
    </source>
</evidence>
<feature type="binding site" description="covalent" evidence="13">
    <location>
        <position position="246"/>
    </location>
    <ligand>
        <name>heme c</name>
        <dbReference type="ChEBI" id="CHEBI:61717"/>
        <label>2</label>
    </ligand>
</feature>
<protein>
    <recommendedName>
        <fullName evidence="12">Methylamine utilization protein MauG</fullName>
    </recommendedName>
</protein>
<evidence type="ECO:0000256" key="11">
    <source>
        <dbReference type="ARBA" id="ARBA00058991"/>
    </source>
</evidence>
<keyword evidence="8" id="KW-0249">Electron transport</keyword>
<evidence type="ECO:0000256" key="1">
    <source>
        <dbReference type="ARBA" id="ARBA00004418"/>
    </source>
</evidence>
<dbReference type="GO" id="GO:0009055">
    <property type="term" value="F:electron transfer activity"/>
    <property type="evidence" value="ECO:0007669"/>
    <property type="project" value="InterPro"/>
</dbReference>
<evidence type="ECO:0000256" key="8">
    <source>
        <dbReference type="ARBA" id="ARBA00022982"/>
    </source>
</evidence>
<dbReference type="GO" id="GO:0020037">
    <property type="term" value="F:heme binding"/>
    <property type="evidence" value="ECO:0007669"/>
    <property type="project" value="InterPro"/>
</dbReference>
<dbReference type="Proteomes" id="UP000279089">
    <property type="component" value="Unassembled WGS sequence"/>
</dbReference>
<comment type="caution">
    <text evidence="16">The sequence shown here is derived from an EMBL/GenBank/DDBJ whole genome shotgun (WGS) entry which is preliminary data.</text>
</comment>
<keyword evidence="4 13" id="KW-0349">Heme</keyword>
<feature type="binding site" description="covalent" evidence="13">
    <location>
        <position position="249"/>
    </location>
    <ligand>
        <name>heme c</name>
        <dbReference type="ChEBI" id="CHEBI:61717"/>
        <label>2</label>
    </ligand>
</feature>
<evidence type="ECO:0000256" key="6">
    <source>
        <dbReference type="ARBA" id="ARBA00022729"/>
    </source>
</evidence>
<dbReference type="EMBL" id="RMBX01000010">
    <property type="protein sequence ID" value="RPD39653.1"/>
    <property type="molecule type" value="Genomic_DNA"/>
</dbReference>
<proteinExistence type="predicted"/>
<feature type="binding site" description="axial binding residue" evidence="14">
    <location>
        <position position="250"/>
    </location>
    <ligand>
        <name>heme c</name>
        <dbReference type="ChEBI" id="CHEBI:61717"/>
        <label>2</label>
    </ligand>
    <ligandPart>
        <name>Fe</name>
        <dbReference type="ChEBI" id="CHEBI:18248"/>
    </ligandPart>
</feature>
<evidence type="ECO:0000256" key="4">
    <source>
        <dbReference type="ARBA" id="ARBA00022617"/>
    </source>
</evidence>
<accession>A0A3N4MW79</accession>
<evidence type="ECO:0000313" key="16">
    <source>
        <dbReference type="EMBL" id="RPD39653.1"/>
    </source>
</evidence>
<comment type="function">
    <text evidence="11">Involved in methylamine metabolism. Essential for the maturation of the beta subunit of MADH, presumably via a step in the biosynthesis of tryptophan tryptophylquinone (TTQ), the cofactor of MADH.</text>
</comment>
<keyword evidence="16" id="KW-0575">Peroxidase</keyword>
<dbReference type="AlphaFoldDB" id="A0A3N4MW79"/>
<dbReference type="InterPro" id="IPR051395">
    <property type="entry name" value="Cytochrome_c_Peroxidase/MauG"/>
</dbReference>
<dbReference type="InterPro" id="IPR036909">
    <property type="entry name" value="Cyt_c-like_dom_sf"/>
</dbReference>
<dbReference type="InterPro" id="IPR004852">
    <property type="entry name" value="Di-haem_cyt_c_peroxidsae"/>
</dbReference>
<feature type="binding site" description="covalent" evidence="13">
    <location>
        <position position="104"/>
    </location>
    <ligand>
        <name>heme c</name>
        <dbReference type="ChEBI" id="CHEBI:61717"/>
        <label>1</label>
    </ligand>
</feature>
<keyword evidence="6" id="KW-0732">Signal</keyword>
<keyword evidence="10 14" id="KW-0408">Iron</keyword>
<comment type="cofactor">
    <cofactor evidence="13">
        <name>heme</name>
        <dbReference type="ChEBI" id="CHEBI:30413"/>
    </cofactor>
    <text evidence="13">Binds 2 heme groups.</text>
</comment>
<comment type="subcellular location">
    <subcellularLocation>
        <location evidence="1">Periplasm</location>
    </subcellularLocation>
</comment>
<keyword evidence="7" id="KW-0574">Periplasm</keyword>
<keyword evidence="5 14" id="KW-0479">Metal-binding</keyword>
<dbReference type="Pfam" id="PF03150">
    <property type="entry name" value="CCP_MauG"/>
    <property type="match status" value="1"/>
</dbReference>
<dbReference type="OrthoDB" id="9805202at2"/>
<keyword evidence="3" id="KW-0813">Transport</keyword>
<dbReference type="InterPro" id="IPR026259">
    <property type="entry name" value="MauG/Cytc_peroxidase"/>
</dbReference>
<reference evidence="17" key="1">
    <citation type="submission" date="2018-11" db="EMBL/GenBank/DDBJ databases">
        <title>Chitinophaga lutea sp.nov., isolate from arsenic contaminated soil.</title>
        <authorList>
            <person name="Zong Y."/>
        </authorList>
    </citation>
    <scope>NUCLEOTIDE SEQUENCE [LARGE SCALE GENOMIC DNA]</scope>
    <source>
        <strain evidence="17">YLT18</strain>
    </source>
</reference>
<feature type="binding site" description="axial binding residue" evidence="14">
    <location>
        <position position="105"/>
    </location>
    <ligand>
        <name>heme c</name>
        <dbReference type="ChEBI" id="CHEBI:61717"/>
        <label>1</label>
    </ligand>
    <ligandPart>
        <name>Fe</name>
        <dbReference type="ChEBI" id="CHEBI:18248"/>
    </ligandPart>
</feature>
<evidence type="ECO:0000259" key="15">
    <source>
        <dbReference type="Pfam" id="PF03150"/>
    </source>
</evidence>
<dbReference type="FunFam" id="1.10.760.10:FF:000019">
    <property type="entry name" value="Di-heme cytochrome C peroxidase"/>
    <property type="match status" value="1"/>
</dbReference>
<organism evidence="16 17">
    <name type="scientific">Chitinophaga barathri</name>
    <dbReference type="NCBI Taxonomy" id="1647451"/>
    <lineage>
        <taxon>Bacteria</taxon>
        <taxon>Pseudomonadati</taxon>
        <taxon>Bacteroidota</taxon>
        <taxon>Chitinophagia</taxon>
        <taxon>Chitinophagales</taxon>
        <taxon>Chitinophagaceae</taxon>
        <taxon>Chitinophaga</taxon>
    </lineage>
</organism>
<sequence>MANGKQLLITVSLALVALAGSTISWNTRPVPTGYADSLRQLYTRPTAQWPKPDIDSNIVWKELGLRPNSPVAADSSQKAVAELGKQLFFDPRLSGSNQISCGSCHEPELGWTNGRSTAVGHDHRTGERNVPTLLNVWATTPLFWDGRVKTLEEQALSPIGNEVEMHQGVDKLPAKLSAIPGYKKEFTKVFGTQKITGQEIATALATFQRTIQSRSSRFDAFLQGREKSLSDLEIEGLHIFRTKARCMNCHNGPLFTDNQFHNIGLTYYKRKYEDLGLYNVTHQPQDVGKFKTPGLRDVVITRPYMHVGLFDDLEGVINIYNAGGGHPRRKKTPEEEKDPLYPVTSSILRPLGLTPHEKEALVAFLHAISTTSYRISRPELPQ</sequence>
<dbReference type="SUPFAM" id="SSF46626">
    <property type="entry name" value="Cytochrome c"/>
    <property type="match status" value="2"/>
</dbReference>
<evidence type="ECO:0000256" key="13">
    <source>
        <dbReference type="PIRSR" id="PIRSR000294-1"/>
    </source>
</evidence>
<evidence type="ECO:0000256" key="5">
    <source>
        <dbReference type="ARBA" id="ARBA00022723"/>
    </source>
</evidence>
<keyword evidence="17" id="KW-1185">Reference proteome</keyword>
<comment type="PTM">
    <text evidence="13">Binds 2 heme groups per subunit.</text>
</comment>
<dbReference type="Gene3D" id="1.10.760.10">
    <property type="entry name" value="Cytochrome c-like domain"/>
    <property type="match status" value="2"/>
</dbReference>
<feature type="binding site" description="covalent" evidence="13">
    <location>
        <position position="101"/>
    </location>
    <ligand>
        <name>heme c</name>
        <dbReference type="ChEBI" id="CHEBI:61717"/>
        <label>1</label>
    </ligand>
</feature>